<reference evidence="1" key="1">
    <citation type="submission" date="2023-03" db="EMBL/GenBank/DDBJ databases">
        <title>Massive genome expansion in bonnet fungi (Mycena s.s.) driven by repeated elements and novel gene families across ecological guilds.</title>
        <authorList>
            <consortium name="Lawrence Berkeley National Laboratory"/>
            <person name="Harder C.B."/>
            <person name="Miyauchi S."/>
            <person name="Viragh M."/>
            <person name="Kuo A."/>
            <person name="Thoen E."/>
            <person name="Andreopoulos B."/>
            <person name="Lu D."/>
            <person name="Skrede I."/>
            <person name="Drula E."/>
            <person name="Henrissat B."/>
            <person name="Morin E."/>
            <person name="Kohler A."/>
            <person name="Barry K."/>
            <person name="LaButti K."/>
            <person name="Morin E."/>
            <person name="Salamov A."/>
            <person name="Lipzen A."/>
            <person name="Mereny Z."/>
            <person name="Hegedus B."/>
            <person name="Baldrian P."/>
            <person name="Stursova M."/>
            <person name="Weitz H."/>
            <person name="Taylor A."/>
            <person name="Grigoriev I.V."/>
            <person name="Nagy L.G."/>
            <person name="Martin F."/>
            <person name="Kauserud H."/>
        </authorList>
    </citation>
    <scope>NUCLEOTIDE SEQUENCE</scope>
    <source>
        <strain evidence="1">9144</strain>
    </source>
</reference>
<dbReference type="AlphaFoldDB" id="A0AAD6V553"/>
<dbReference type="EMBL" id="JARJCW010000051">
    <property type="protein sequence ID" value="KAJ7203243.1"/>
    <property type="molecule type" value="Genomic_DNA"/>
</dbReference>
<keyword evidence="2" id="KW-1185">Reference proteome</keyword>
<sequence length="134" mass="14877">MESDIFGLQNGLAPAQIGFFRLGLGFECRSKPKPGRSAYKPVCHKIHLVVNTPPFQEFTGPSFKVFACPPNAKYGKAFVVPTKTKFTFVFVGTTNALPYLAFSGHANTLKDLSKFLKRRSESRCSARQTLVLIF</sequence>
<name>A0AAD6V553_9AGAR</name>
<comment type="caution">
    <text evidence="1">The sequence shown here is derived from an EMBL/GenBank/DDBJ whole genome shotgun (WGS) entry which is preliminary data.</text>
</comment>
<gene>
    <name evidence="1" type="ORF">GGX14DRAFT_398830</name>
</gene>
<protein>
    <submittedName>
        <fullName evidence="1">Uncharacterized protein</fullName>
    </submittedName>
</protein>
<organism evidence="1 2">
    <name type="scientific">Mycena pura</name>
    <dbReference type="NCBI Taxonomy" id="153505"/>
    <lineage>
        <taxon>Eukaryota</taxon>
        <taxon>Fungi</taxon>
        <taxon>Dikarya</taxon>
        <taxon>Basidiomycota</taxon>
        <taxon>Agaricomycotina</taxon>
        <taxon>Agaricomycetes</taxon>
        <taxon>Agaricomycetidae</taxon>
        <taxon>Agaricales</taxon>
        <taxon>Marasmiineae</taxon>
        <taxon>Mycenaceae</taxon>
        <taxon>Mycena</taxon>
    </lineage>
</organism>
<accession>A0AAD6V553</accession>
<dbReference type="Proteomes" id="UP001219525">
    <property type="component" value="Unassembled WGS sequence"/>
</dbReference>
<evidence type="ECO:0000313" key="2">
    <source>
        <dbReference type="Proteomes" id="UP001219525"/>
    </source>
</evidence>
<proteinExistence type="predicted"/>
<evidence type="ECO:0000313" key="1">
    <source>
        <dbReference type="EMBL" id="KAJ7203243.1"/>
    </source>
</evidence>